<reference evidence="1" key="1">
    <citation type="submission" date="2023-04" db="EMBL/GenBank/DDBJ databases">
        <title>The human skin virome in hidradenitis suppurativa patients.</title>
        <authorList>
            <person name="Jansen D."/>
        </authorList>
    </citation>
    <scope>NUCLEOTIDE SEQUENCE</scope>
    <source>
        <strain evidence="1">VC3_JansenPhageH</strain>
    </source>
</reference>
<sequence length="119" mass="13111">MGGINVEVDPKLIRKLSKLKDASGIIAVVKDNGADLQQRMQRKADEAFVKGYATGQTSRSIGVEIVDGGKTAYVGAQTEYAPYLEYGTRFMNAEPFVRPAAKEQGKRFEKDLIKLLKES</sequence>
<organism evidence="1">
    <name type="scientific">Firmicutes phage HS11</name>
    <dbReference type="NCBI Taxonomy" id="3056393"/>
    <lineage>
        <taxon>Viruses</taxon>
    </lineage>
</organism>
<dbReference type="EMBL" id="OQ890319">
    <property type="protein sequence ID" value="WLJ25913.1"/>
    <property type="molecule type" value="Genomic_DNA"/>
</dbReference>
<proteinExistence type="predicted"/>
<dbReference type="InterPro" id="IPR010064">
    <property type="entry name" value="HK97-gp10_tail"/>
</dbReference>
<protein>
    <submittedName>
        <fullName evidence="1">Type I neck protein</fullName>
    </submittedName>
</protein>
<evidence type="ECO:0000313" key="1">
    <source>
        <dbReference type="EMBL" id="WLJ25913.1"/>
    </source>
</evidence>
<dbReference type="Pfam" id="PF04883">
    <property type="entry name" value="HK97-gp10_like"/>
    <property type="match status" value="1"/>
</dbReference>
<name>A0AA50AFI5_9VIRU</name>
<dbReference type="NCBIfam" id="TIGR01725">
    <property type="entry name" value="phge_HK97_gp10"/>
    <property type="match status" value="1"/>
</dbReference>
<accession>A0AA50AFI5</accession>